<dbReference type="PANTHER" id="PTHR31391:SF157">
    <property type="entry name" value="B3 DOMAIN-CONTAINING PROTEIN REM16"/>
    <property type="match status" value="1"/>
</dbReference>
<keyword evidence="3" id="KW-0238">DNA-binding</keyword>
<evidence type="ECO:0000259" key="6">
    <source>
        <dbReference type="PROSITE" id="PS50863"/>
    </source>
</evidence>
<dbReference type="Pfam" id="PF02362">
    <property type="entry name" value="B3"/>
    <property type="match status" value="1"/>
</dbReference>
<sequence>MEQNCEDCMRWEEELYWTHFQTLHFAQLLLAGFQNRLAIPQKFSTHCKRKLPETVTLKSPSGASYTVKVEEDDEKTLSFCLGWEKFVKDHSLKENDLLIFKLHGVSEFEVMILDGYTLCEKPSSYFVRKCECGHAEKRKGTDFSATSTGSPQIHQQPSLPLPTYGNEVDDFFDIDTLLNPNLVVSETGYEQDAHINSEIDTTTSSQLPVIPSTITGQKISEGVYPLNVFKKMRRETSNNNLDTKAGIYDESIDLFSFHLIYDAL</sequence>
<dbReference type="CDD" id="cd10017">
    <property type="entry name" value="B3_DNA"/>
    <property type="match status" value="1"/>
</dbReference>
<dbReference type="Gene3D" id="2.40.330.10">
    <property type="entry name" value="DNA-binding pseudobarrel domain"/>
    <property type="match status" value="1"/>
</dbReference>
<dbReference type="Proteomes" id="UP000467841">
    <property type="component" value="Unassembled WGS sequence"/>
</dbReference>
<gene>
    <name evidence="7" type="ORF">MERR_LOCUS12765</name>
</gene>
<dbReference type="PROSITE" id="PS50863">
    <property type="entry name" value="B3"/>
    <property type="match status" value="1"/>
</dbReference>
<protein>
    <recommendedName>
        <fullName evidence="6">TF-B3 domain-containing protein</fullName>
    </recommendedName>
</protein>
<evidence type="ECO:0000256" key="5">
    <source>
        <dbReference type="ARBA" id="ARBA00023242"/>
    </source>
</evidence>
<feature type="domain" description="TF-B3" evidence="6">
    <location>
        <begin position="22"/>
        <end position="116"/>
    </location>
</feature>
<keyword evidence="4" id="KW-0804">Transcription</keyword>
<evidence type="ECO:0000313" key="8">
    <source>
        <dbReference type="Proteomes" id="UP000467841"/>
    </source>
</evidence>
<accession>A0A6D2IK85</accession>
<keyword evidence="5" id="KW-0539">Nucleus</keyword>
<dbReference type="EMBL" id="CACVBM020000999">
    <property type="protein sequence ID" value="CAA7025530.1"/>
    <property type="molecule type" value="Genomic_DNA"/>
</dbReference>
<comment type="caution">
    <text evidence="7">The sequence shown here is derived from an EMBL/GenBank/DDBJ whole genome shotgun (WGS) entry which is preliminary data.</text>
</comment>
<dbReference type="InterPro" id="IPR003340">
    <property type="entry name" value="B3_DNA-bd"/>
</dbReference>
<dbReference type="GO" id="GO:0003677">
    <property type="term" value="F:DNA binding"/>
    <property type="evidence" value="ECO:0007669"/>
    <property type="project" value="UniProtKB-KW"/>
</dbReference>
<evidence type="ECO:0000256" key="3">
    <source>
        <dbReference type="ARBA" id="ARBA00023125"/>
    </source>
</evidence>
<organism evidence="7 8">
    <name type="scientific">Microthlaspi erraticum</name>
    <dbReference type="NCBI Taxonomy" id="1685480"/>
    <lineage>
        <taxon>Eukaryota</taxon>
        <taxon>Viridiplantae</taxon>
        <taxon>Streptophyta</taxon>
        <taxon>Embryophyta</taxon>
        <taxon>Tracheophyta</taxon>
        <taxon>Spermatophyta</taxon>
        <taxon>Magnoliopsida</taxon>
        <taxon>eudicotyledons</taxon>
        <taxon>Gunneridae</taxon>
        <taxon>Pentapetalae</taxon>
        <taxon>rosids</taxon>
        <taxon>malvids</taxon>
        <taxon>Brassicales</taxon>
        <taxon>Brassicaceae</taxon>
        <taxon>Coluteocarpeae</taxon>
        <taxon>Microthlaspi</taxon>
    </lineage>
</organism>
<keyword evidence="2" id="KW-0805">Transcription regulation</keyword>
<comment type="subcellular location">
    <subcellularLocation>
        <location evidence="1">Nucleus</location>
    </subcellularLocation>
</comment>
<evidence type="ECO:0000256" key="2">
    <source>
        <dbReference type="ARBA" id="ARBA00023015"/>
    </source>
</evidence>
<dbReference type="GO" id="GO:0005634">
    <property type="term" value="C:nucleus"/>
    <property type="evidence" value="ECO:0007669"/>
    <property type="project" value="UniProtKB-SubCell"/>
</dbReference>
<dbReference type="OrthoDB" id="590488at2759"/>
<evidence type="ECO:0000256" key="1">
    <source>
        <dbReference type="ARBA" id="ARBA00004123"/>
    </source>
</evidence>
<dbReference type="SUPFAM" id="SSF101936">
    <property type="entry name" value="DNA-binding pseudobarrel domain"/>
    <property type="match status" value="1"/>
</dbReference>
<proteinExistence type="predicted"/>
<dbReference type="InterPro" id="IPR015300">
    <property type="entry name" value="DNA-bd_pseudobarrel_sf"/>
</dbReference>
<evidence type="ECO:0000256" key="4">
    <source>
        <dbReference type="ARBA" id="ARBA00023163"/>
    </source>
</evidence>
<evidence type="ECO:0000313" key="7">
    <source>
        <dbReference type="EMBL" id="CAA7025530.1"/>
    </source>
</evidence>
<dbReference type="InterPro" id="IPR044837">
    <property type="entry name" value="REM16-like"/>
</dbReference>
<keyword evidence="8" id="KW-1185">Reference proteome</keyword>
<dbReference type="SMART" id="SM01019">
    <property type="entry name" value="B3"/>
    <property type="match status" value="1"/>
</dbReference>
<dbReference type="PANTHER" id="PTHR31391">
    <property type="entry name" value="B3 DOMAIN-CONTAINING PROTEIN OS11G0197600-RELATED"/>
    <property type="match status" value="1"/>
</dbReference>
<reference evidence="7" key="1">
    <citation type="submission" date="2020-01" db="EMBL/GenBank/DDBJ databases">
        <authorList>
            <person name="Mishra B."/>
        </authorList>
    </citation>
    <scope>NUCLEOTIDE SEQUENCE [LARGE SCALE GENOMIC DNA]</scope>
</reference>
<name>A0A6D2IK85_9BRAS</name>
<dbReference type="AlphaFoldDB" id="A0A6D2IK85"/>